<organism evidence="3 4">
    <name type="scientific">Artemisia annua</name>
    <name type="common">Sweet wormwood</name>
    <dbReference type="NCBI Taxonomy" id="35608"/>
    <lineage>
        <taxon>Eukaryota</taxon>
        <taxon>Viridiplantae</taxon>
        <taxon>Streptophyta</taxon>
        <taxon>Embryophyta</taxon>
        <taxon>Tracheophyta</taxon>
        <taxon>Spermatophyta</taxon>
        <taxon>Magnoliopsida</taxon>
        <taxon>eudicotyledons</taxon>
        <taxon>Gunneridae</taxon>
        <taxon>Pentapetalae</taxon>
        <taxon>asterids</taxon>
        <taxon>campanulids</taxon>
        <taxon>Asterales</taxon>
        <taxon>Asteraceae</taxon>
        <taxon>Asteroideae</taxon>
        <taxon>Anthemideae</taxon>
        <taxon>Artemisiinae</taxon>
        <taxon>Artemisia</taxon>
    </lineage>
</organism>
<dbReference type="Proteomes" id="UP000245207">
    <property type="component" value="Unassembled WGS sequence"/>
</dbReference>
<accession>A0A2U1KJG5</accession>
<dbReference type="InterPro" id="IPR058594">
    <property type="entry name" value="PB1-like_dom_pln"/>
</dbReference>
<feature type="compositionally biased region" description="Acidic residues" evidence="1">
    <location>
        <begin position="196"/>
        <end position="211"/>
    </location>
</feature>
<keyword evidence="4" id="KW-1185">Reference proteome</keyword>
<dbReference type="Pfam" id="PF26130">
    <property type="entry name" value="PB1-like"/>
    <property type="match status" value="1"/>
</dbReference>
<feature type="region of interest" description="Disordered" evidence="1">
    <location>
        <begin position="131"/>
        <end position="211"/>
    </location>
</feature>
<evidence type="ECO:0000259" key="2">
    <source>
        <dbReference type="Pfam" id="PF26130"/>
    </source>
</evidence>
<evidence type="ECO:0000256" key="1">
    <source>
        <dbReference type="SAM" id="MobiDB-lite"/>
    </source>
</evidence>
<feature type="compositionally biased region" description="Low complexity" evidence="1">
    <location>
        <begin position="453"/>
        <end position="474"/>
    </location>
</feature>
<name>A0A2U1KJG5_ARTAN</name>
<gene>
    <name evidence="3" type="ORF">CTI12_AA595790</name>
</gene>
<protein>
    <submittedName>
        <fullName evidence="3">Transposase, MuDR</fullName>
    </submittedName>
</protein>
<proteinExistence type="predicted"/>
<evidence type="ECO:0000313" key="3">
    <source>
        <dbReference type="EMBL" id="PWA36868.1"/>
    </source>
</evidence>
<dbReference type="AlphaFoldDB" id="A0A2U1KJG5"/>
<feature type="compositionally biased region" description="Basic and acidic residues" evidence="1">
    <location>
        <begin position="131"/>
        <end position="140"/>
    </location>
</feature>
<reference evidence="3 4" key="1">
    <citation type="journal article" date="2018" name="Mol. Plant">
        <title>The genome of Artemisia annua provides insight into the evolution of Asteraceae family and artemisinin biosynthesis.</title>
        <authorList>
            <person name="Shen Q."/>
            <person name="Zhang L."/>
            <person name="Liao Z."/>
            <person name="Wang S."/>
            <person name="Yan T."/>
            <person name="Shi P."/>
            <person name="Liu M."/>
            <person name="Fu X."/>
            <person name="Pan Q."/>
            <person name="Wang Y."/>
            <person name="Lv Z."/>
            <person name="Lu X."/>
            <person name="Zhang F."/>
            <person name="Jiang W."/>
            <person name="Ma Y."/>
            <person name="Chen M."/>
            <person name="Hao X."/>
            <person name="Li L."/>
            <person name="Tang Y."/>
            <person name="Lv G."/>
            <person name="Zhou Y."/>
            <person name="Sun X."/>
            <person name="Brodelius P.E."/>
            <person name="Rose J.K.C."/>
            <person name="Tang K."/>
        </authorList>
    </citation>
    <scope>NUCLEOTIDE SEQUENCE [LARGE SCALE GENOMIC DNA]</scope>
    <source>
        <strain evidence="4">cv. Huhao1</strain>
        <tissue evidence="3">Leaf</tissue>
    </source>
</reference>
<feature type="compositionally biased region" description="Low complexity" evidence="1">
    <location>
        <begin position="410"/>
        <end position="438"/>
    </location>
</feature>
<feature type="domain" description="PB1-like" evidence="2">
    <location>
        <begin position="30"/>
        <end position="125"/>
    </location>
</feature>
<feature type="compositionally biased region" description="Polar residues" evidence="1">
    <location>
        <begin position="476"/>
        <end position="487"/>
    </location>
</feature>
<sequence>MNHGHFKLEIETKKNASFNPYVKYKNEPNLFTLKVNHGGHFTYFPGPKRTRAPRRVYKGGDADWFDDVDADGFSVIEVTGMLKELGYVNPKMKVYFKRPTHDLDKGLEPLFKDVDVLDMISYVNKFKLMESSETRHRPSPIEDEFDPLFSYPATNNDMPKSSEPIHSPNETSDVREGIDRSDSNVESEGSDRSESNDESEEESEVSDFECDLEDQINDVEVDMEFFRKNTDPSVEWVDDDEAERKKALRKLGKSHKLVDGKLYTENFDVSQTFANKELIKEMVTRIAVEQRRQIYLTRNDKGRTKQKGLKAVGEELKCPWLLHCSKPKGEGTWFKINPCAGQDMWPPSDSPITITPPDYHTPIGRPPKKRKKSAAELFDNMVKNGKLSRAGKTITCKKCKQKGHNSRSCTGRPTQSQSSQRPSQSSQRPSQTGQRPSQTGQRTSKQKKTPTAPVHSSQRPPQSQSTPCQSAPSQVAPIQSTPSQVASIISSAPASRLSPLKGSNSNLKESCGLMFAYCKVFAEYVECLQTNPFDMLKVNKYWNYIKEHCIHLKLHQFLGKHKRPTTDIIKDIHQLHLTRKYNTKTSQVHPNMIFILLASPWYLATLACKPFMFLKRPGII</sequence>
<dbReference type="EMBL" id="PKPP01017548">
    <property type="protein sequence ID" value="PWA36868.1"/>
    <property type="molecule type" value="Genomic_DNA"/>
</dbReference>
<evidence type="ECO:0000313" key="4">
    <source>
        <dbReference type="Proteomes" id="UP000245207"/>
    </source>
</evidence>
<feature type="compositionally biased region" description="Basic and acidic residues" evidence="1">
    <location>
        <begin position="172"/>
        <end position="195"/>
    </location>
</feature>
<comment type="caution">
    <text evidence="3">The sequence shown here is derived from an EMBL/GenBank/DDBJ whole genome shotgun (WGS) entry which is preliminary data.</text>
</comment>
<feature type="region of interest" description="Disordered" evidence="1">
    <location>
        <begin position="398"/>
        <end position="487"/>
    </location>
</feature>
<feature type="region of interest" description="Disordered" evidence="1">
    <location>
        <begin position="352"/>
        <end position="373"/>
    </location>
</feature>